<dbReference type="RefSeq" id="WP_308449056.1">
    <property type="nucleotide sequence ID" value="NZ_JAJEQC010000005.1"/>
</dbReference>
<proteinExistence type="inferred from homology"/>
<evidence type="ECO:0000256" key="1">
    <source>
        <dbReference type="ARBA" id="ARBA00008857"/>
    </source>
</evidence>
<dbReference type="InterPro" id="IPR010998">
    <property type="entry name" value="Integrase_recombinase_N"/>
</dbReference>
<evidence type="ECO:0000256" key="4">
    <source>
        <dbReference type="PROSITE-ProRule" id="PRU01248"/>
    </source>
</evidence>
<keyword evidence="3" id="KW-0233">DNA recombination</keyword>
<dbReference type="EMBL" id="JAJEQC010000005">
    <property type="protein sequence ID" value="MCC2136595.1"/>
    <property type="molecule type" value="Genomic_DNA"/>
</dbReference>
<dbReference type="InterPro" id="IPR044068">
    <property type="entry name" value="CB"/>
</dbReference>
<evidence type="ECO:0000259" key="6">
    <source>
        <dbReference type="PROSITE" id="PS51900"/>
    </source>
</evidence>
<dbReference type="PANTHER" id="PTHR30349:SF64">
    <property type="entry name" value="PROPHAGE INTEGRASE INTD-RELATED"/>
    <property type="match status" value="1"/>
</dbReference>
<dbReference type="SUPFAM" id="SSF56349">
    <property type="entry name" value="DNA breaking-rejoining enzymes"/>
    <property type="match status" value="1"/>
</dbReference>
<dbReference type="Gene3D" id="1.10.443.10">
    <property type="entry name" value="Intergrase catalytic core"/>
    <property type="match status" value="1"/>
</dbReference>
<comment type="similarity">
    <text evidence="1">Belongs to the 'phage' integrase family.</text>
</comment>
<dbReference type="GO" id="GO:0003677">
    <property type="term" value="F:DNA binding"/>
    <property type="evidence" value="ECO:0007669"/>
    <property type="project" value="UniProtKB-UniRule"/>
</dbReference>
<dbReference type="Pfam" id="PF00589">
    <property type="entry name" value="Phage_integrase"/>
    <property type="match status" value="1"/>
</dbReference>
<evidence type="ECO:0000313" key="8">
    <source>
        <dbReference type="Proteomes" id="UP001199424"/>
    </source>
</evidence>
<dbReference type="PROSITE" id="PS51900">
    <property type="entry name" value="CB"/>
    <property type="match status" value="1"/>
</dbReference>
<dbReference type="GO" id="GO:0006310">
    <property type="term" value="P:DNA recombination"/>
    <property type="evidence" value="ECO:0007669"/>
    <property type="project" value="UniProtKB-KW"/>
</dbReference>
<evidence type="ECO:0000256" key="2">
    <source>
        <dbReference type="ARBA" id="ARBA00023125"/>
    </source>
</evidence>
<dbReference type="InterPro" id="IPR013762">
    <property type="entry name" value="Integrase-like_cat_sf"/>
</dbReference>
<reference evidence="7" key="1">
    <citation type="submission" date="2021-10" db="EMBL/GenBank/DDBJ databases">
        <title>Anaerobic single-cell dispensing facilitates the cultivation of human gut bacteria.</title>
        <authorList>
            <person name="Afrizal A."/>
        </authorList>
    </citation>
    <scope>NUCLEOTIDE SEQUENCE</scope>
    <source>
        <strain evidence="7">CLA-AA-H250</strain>
    </source>
</reference>
<sequence length="295" mass="33996">MERKVCTIGEWLDVWYEVYAVPEYASKTLEIYRDARKRLSRRFPEIESTLLTELLPVTFQKALNDLSKKYAKSSLRHIKSLYNLAYQTAIENHQCTENPINGVTVPKKASEKVINGLSHEEQQAFEEAAKQLTIRDQFILQTFLLTGLRRGELQNLRWQDWDKKAKVLRVEKSKTKNGIRSVPVIPEVALMLTHLQGWAKRCSSNRYIFGDAEPVSAGHLRHICLYTSKCAGIRRVSPHMLRHTFATRMIENGSDAKSLALIIGHSNPAFTLRRYVHPDHTSLYEQMCRLSSVQQ</sequence>
<name>A0AAE3DGS3_9FIRM</name>
<evidence type="ECO:0000256" key="3">
    <source>
        <dbReference type="ARBA" id="ARBA00023172"/>
    </source>
</evidence>
<dbReference type="Proteomes" id="UP001199424">
    <property type="component" value="Unassembled WGS sequence"/>
</dbReference>
<keyword evidence="8" id="KW-1185">Reference proteome</keyword>
<dbReference type="PROSITE" id="PS51898">
    <property type="entry name" value="TYR_RECOMBINASE"/>
    <property type="match status" value="1"/>
</dbReference>
<comment type="caution">
    <text evidence="7">The sequence shown here is derived from an EMBL/GenBank/DDBJ whole genome shotgun (WGS) entry which is preliminary data.</text>
</comment>
<dbReference type="InterPro" id="IPR002104">
    <property type="entry name" value="Integrase_catalytic"/>
</dbReference>
<evidence type="ECO:0000313" key="7">
    <source>
        <dbReference type="EMBL" id="MCC2136595.1"/>
    </source>
</evidence>
<gene>
    <name evidence="7" type="ORF">LKD31_06150</name>
</gene>
<dbReference type="InterPro" id="IPR011010">
    <property type="entry name" value="DNA_brk_join_enz"/>
</dbReference>
<dbReference type="GO" id="GO:0015074">
    <property type="term" value="P:DNA integration"/>
    <property type="evidence" value="ECO:0007669"/>
    <property type="project" value="InterPro"/>
</dbReference>
<feature type="domain" description="Core-binding (CB)" evidence="6">
    <location>
        <begin position="6"/>
        <end position="90"/>
    </location>
</feature>
<evidence type="ECO:0000259" key="5">
    <source>
        <dbReference type="PROSITE" id="PS51898"/>
    </source>
</evidence>
<protein>
    <submittedName>
        <fullName evidence="7">Tyrosine-type recombinase/integrase</fullName>
    </submittedName>
</protein>
<dbReference type="InterPro" id="IPR050090">
    <property type="entry name" value="Tyrosine_recombinase_XerCD"/>
</dbReference>
<dbReference type="PANTHER" id="PTHR30349">
    <property type="entry name" value="PHAGE INTEGRASE-RELATED"/>
    <property type="match status" value="1"/>
</dbReference>
<feature type="domain" description="Tyr recombinase" evidence="5">
    <location>
        <begin position="112"/>
        <end position="288"/>
    </location>
</feature>
<keyword evidence="2 4" id="KW-0238">DNA-binding</keyword>
<dbReference type="Gene3D" id="1.10.150.130">
    <property type="match status" value="1"/>
</dbReference>
<organism evidence="7 8">
    <name type="scientific">Hominenteromicrobium mulieris</name>
    <dbReference type="NCBI Taxonomy" id="2885357"/>
    <lineage>
        <taxon>Bacteria</taxon>
        <taxon>Bacillati</taxon>
        <taxon>Bacillota</taxon>
        <taxon>Clostridia</taxon>
        <taxon>Eubacteriales</taxon>
        <taxon>Oscillospiraceae</taxon>
        <taxon>Hominenteromicrobium</taxon>
    </lineage>
</organism>
<dbReference type="AlphaFoldDB" id="A0AAE3DGS3"/>
<dbReference type="CDD" id="cd01189">
    <property type="entry name" value="INT_ICEBs1_C_like"/>
    <property type="match status" value="1"/>
</dbReference>
<accession>A0AAE3DGS3</accession>